<name>A0A1G7X4Q1_9ACTN</name>
<reference evidence="2 3" key="1">
    <citation type="submission" date="2016-10" db="EMBL/GenBank/DDBJ databases">
        <authorList>
            <person name="de Groot N.N."/>
        </authorList>
    </citation>
    <scope>NUCLEOTIDE SEQUENCE [LARGE SCALE GENOMIC DNA]</scope>
    <source>
        <strain evidence="2 3">CPCC 201354</strain>
    </source>
</reference>
<sequence>MTEVVEAVMETVAETVAEAAIEPDAAYTWAVAAATEATRVPADGEEAEAWTVRGWAEVALGCAVLGVAEGFAGLDEVVRAHGVRRGDRHAVRLRALRGRAGAVPGFYPEHAALRPRRAVSPPAWRMCGLLGEFCDQVMTISASAPTGGAAGRGGSRGGEEGGVGRGVRPVRSTPSGAVTEAEEHLRWGERLRPSPVGGYAVVVRPDCGGAVWRTWLRVPRGAGMADVLLEAPRRATPEARRIWRGVHDGAHLDHLAAVGGERLAPSRIEFGEGLLVAESYAMAVEILALVQCALGGRARDAAVLRAGLRERMARLPGHDRLPRPMPYGTAGRAASPAPAEGLDALPLLAETYVTGPLTLLAGTDDVPEELLPGRLADALRRRWAWACAAHPAAAALTERVRGLAPPRRARPSPSPARPVSV</sequence>
<gene>
    <name evidence="2" type="ORF">SAMN05421505_10838</name>
</gene>
<dbReference type="Proteomes" id="UP000198923">
    <property type="component" value="Unassembled WGS sequence"/>
</dbReference>
<dbReference type="STRING" id="504805.SAMN05421505_10838"/>
<evidence type="ECO:0000256" key="1">
    <source>
        <dbReference type="SAM" id="MobiDB-lite"/>
    </source>
</evidence>
<feature type="region of interest" description="Disordered" evidence="1">
    <location>
        <begin position="400"/>
        <end position="421"/>
    </location>
</feature>
<organism evidence="2 3">
    <name type="scientific">Sinosporangium album</name>
    <dbReference type="NCBI Taxonomy" id="504805"/>
    <lineage>
        <taxon>Bacteria</taxon>
        <taxon>Bacillati</taxon>
        <taxon>Actinomycetota</taxon>
        <taxon>Actinomycetes</taxon>
        <taxon>Streptosporangiales</taxon>
        <taxon>Streptosporangiaceae</taxon>
        <taxon>Sinosporangium</taxon>
    </lineage>
</organism>
<feature type="region of interest" description="Disordered" evidence="1">
    <location>
        <begin position="145"/>
        <end position="182"/>
    </location>
</feature>
<dbReference type="AlphaFoldDB" id="A0A1G7X4Q1"/>
<evidence type="ECO:0000313" key="2">
    <source>
        <dbReference type="EMBL" id="SDG79174.1"/>
    </source>
</evidence>
<evidence type="ECO:0000313" key="3">
    <source>
        <dbReference type="Proteomes" id="UP000198923"/>
    </source>
</evidence>
<dbReference type="EMBL" id="FNCN01000008">
    <property type="protein sequence ID" value="SDG79174.1"/>
    <property type="molecule type" value="Genomic_DNA"/>
</dbReference>
<feature type="compositionally biased region" description="Gly residues" evidence="1">
    <location>
        <begin position="148"/>
        <end position="165"/>
    </location>
</feature>
<accession>A0A1G7X4Q1</accession>
<dbReference type="OrthoDB" id="3517458at2"/>
<proteinExistence type="predicted"/>
<dbReference type="RefSeq" id="WP_143020201.1">
    <property type="nucleotide sequence ID" value="NZ_FNCN01000008.1"/>
</dbReference>
<keyword evidence="3" id="KW-1185">Reference proteome</keyword>
<feature type="compositionally biased region" description="Pro residues" evidence="1">
    <location>
        <begin position="412"/>
        <end position="421"/>
    </location>
</feature>
<protein>
    <submittedName>
        <fullName evidence="2">Uncharacterized protein</fullName>
    </submittedName>
</protein>